<dbReference type="RefSeq" id="WP_260749679.1">
    <property type="nucleotide sequence ID" value="NZ_CP092109.1"/>
</dbReference>
<dbReference type="EC" id="2.5.1.141" evidence="9"/>
<keyword evidence="11" id="KW-1185">Reference proteome</keyword>
<feature type="transmembrane region" description="Helical" evidence="9">
    <location>
        <begin position="101"/>
        <end position="121"/>
    </location>
</feature>
<dbReference type="Gene3D" id="1.20.120.1780">
    <property type="entry name" value="UbiA prenyltransferase"/>
    <property type="match status" value="1"/>
</dbReference>
<dbReference type="CDD" id="cd13957">
    <property type="entry name" value="PT_UbiA_Cox10"/>
    <property type="match status" value="1"/>
</dbReference>
<dbReference type="Pfam" id="PF01040">
    <property type="entry name" value="UbiA"/>
    <property type="match status" value="1"/>
</dbReference>
<comment type="pathway">
    <text evidence="9">Porphyrin-containing compound metabolism; heme O biosynthesis; heme O from protoheme: step 1/1.</text>
</comment>
<keyword evidence="4 9" id="KW-0812">Transmembrane</keyword>
<dbReference type="GO" id="GO:0008495">
    <property type="term" value="F:protoheme IX farnesyltransferase activity"/>
    <property type="evidence" value="ECO:0007669"/>
    <property type="project" value="UniProtKB-EC"/>
</dbReference>
<feature type="transmembrane region" description="Helical" evidence="9">
    <location>
        <begin position="180"/>
        <end position="204"/>
    </location>
</feature>
<comment type="function">
    <text evidence="9">Converts heme B (protoheme IX) to heme O by substitution of the vinyl group on carbon 2 of heme B porphyrin ring with a hydroxyethyl farnesyl side group.</text>
</comment>
<keyword evidence="5 9" id="KW-1133">Transmembrane helix</keyword>
<dbReference type="InterPro" id="IPR044878">
    <property type="entry name" value="UbiA_sf"/>
</dbReference>
<dbReference type="InterPro" id="IPR000537">
    <property type="entry name" value="UbiA_prenyltransferase"/>
</dbReference>
<evidence type="ECO:0000256" key="1">
    <source>
        <dbReference type="ARBA" id="ARBA00004141"/>
    </source>
</evidence>
<comment type="catalytic activity">
    <reaction evidence="8 9">
        <text>heme b + (2E,6E)-farnesyl diphosphate + H2O = Fe(II)-heme o + diphosphate</text>
        <dbReference type="Rhea" id="RHEA:28070"/>
        <dbReference type="ChEBI" id="CHEBI:15377"/>
        <dbReference type="ChEBI" id="CHEBI:33019"/>
        <dbReference type="ChEBI" id="CHEBI:60344"/>
        <dbReference type="ChEBI" id="CHEBI:60530"/>
        <dbReference type="ChEBI" id="CHEBI:175763"/>
        <dbReference type="EC" id="2.5.1.141"/>
    </reaction>
</comment>
<evidence type="ECO:0000256" key="6">
    <source>
        <dbReference type="ARBA" id="ARBA00023133"/>
    </source>
</evidence>
<feature type="transmembrane region" description="Helical" evidence="9">
    <location>
        <begin position="279"/>
        <end position="300"/>
    </location>
</feature>
<name>A0ABY5ZTW5_9BACT</name>
<evidence type="ECO:0000256" key="3">
    <source>
        <dbReference type="ARBA" id="ARBA00022679"/>
    </source>
</evidence>
<comment type="subcellular location">
    <subcellularLocation>
        <location evidence="9">Cell membrane</location>
        <topology evidence="9">Multi-pass membrane protein</topology>
    </subcellularLocation>
    <subcellularLocation>
        <location evidence="1">Membrane</location>
        <topology evidence="1">Multi-pass membrane protein</topology>
    </subcellularLocation>
</comment>
<keyword evidence="2 9" id="KW-1003">Cell membrane</keyword>
<dbReference type="PANTHER" id="PTHR43448">
    <property type="entry name" value="PROTOHEME IX FARNESYLTRANSFERASE, MITOCHONDRIAL"/>
    <property type="match status" value="1"/>
</dbReference>
<evidence type="ECO:0000256" key="7">
    <source>
        <dbReference type="ARBA" id="ARBA00023136"/>
    </source>
</evidence>
<organism evidence="10 11">
    <name type="scientific">Geoalkalibacter halelectricus</name>
    <dbReference type="NCBI Taxonomy" id="2847045"/>
    <lineage>
        <taxon>Bacteria</taxon>
        <taxon>Pseudomonadati</taxon>
        <taxon>Thermodesulfobacteriota</taxon>
        <taxon>Desulfuromonadia</taxon>
        <taxon>Desulfuromonadales</taxon>
        <taxon>Geoalkalibacteraceae</taxon>
        <taxon>Geoalkalibacter</taxon>
    </lineage>
</organism>
<sequence>MGSSIVETVAAVGLATRMGERCKAYLLLAKPRILLLVALTGLVAMVLEGSLLGAPWRFSGVLLGILLAGAAANALNQYWDRDIDSVMARTRNKRPIPSGKISPREALGFSLVAALAAIWLLQVAGGSLAALLGLGTLGFYVLIYTLWLKRRTTLNIVVGGAAGAAPPLIGWAAGAGEVGWVPALLFLVIFLWTPVHFWALAICLKEEYAQAGVPMLPVVVGERATCVRIAIYVALLLPMTVWLGFGAGLGAVYFFGATVLGLILVAKVAALWRRKDRQAAWALFGYSNVYLAALFLLMLIPRG</sequence>
<dbReference type="PANTHER" id="PTHR43448:SF2">
    <property type="entry name" value="PROTOHEME IX FARNESYLTRANSFERASE, MITOCHONDRIAL"/>
    <property type="match status" value="1"/>
</dbReference>
<gene>
    <name evidence="9" type="primary">ctaB</name>
    <name evidence="10" type="ORF">L9S41_07920</name>
</gene>
<accession>A0ABY5ZTW5</accession>
<evidence type="ECO:0000256" key="2">
    <source>
        <dbReference type="ARBA" id="ARBA00022475"/>
    </source>
</evidence>
<feature type="transmembrane region" description="Helical" evidence="9">
    <location>
        <begin position="225"/>
        <end position="245"/>
    </location>
</feature>
<reference evidence="10" key="1">
    <citation type="journal article" date="2022" name="Environ. Microbiol.">
        <title>Geoalkalibacter halelectricus SAP #1 sp. nov. possessing extracellular electron transfer and mineral#reducing capabilities from a haloalkaline environment.</title>
        <authorList>
            <person name="Yadav S."/>
            <person name="Singh R."/>
            <person name="Sundharam S.S."/>
            <person name="Chaudhary S."/>
            <person name="Krishnamurthi S."/>
            <person name="Patil S.A."/>
        </authorList>
    </citation>
    <scope>NUCLEOTIDE SEQUENCE</scope>
    <source>
        <strain evidence="10">SAP-1</strain>
    </source>
</reference>
<comment type="similarity">
    <text evidence="9">Belongs to the UbiA prenyltransferase family. Protoheme IX farnesyltransferase subfamily.</text>
</comment>
<feature type="transmembrane region" description="Helical" evidence="9">
    <location>
        <begin position="127"/>
        <end position="147"/>
    </location>
</feature>
<feature type="transmembrane region" description="Helical" evidence="9">
    <location>
        <begin position="58"/>
        <end position="80"/>
    </location>
</feature>
<keyword evidence="7 9" id="KW-0472">Membrane</keyword>
<dbReference type="NCBIfam" id="TIGR01473">
    <property type="entry name" value="cyoE_ctaB"/>
    <property type="match status" value="1"/>
</dbReference>
<dbReference type="NCBIfam" id="NF003349">
    <property type="entry name" value="PRK04375.1-2"/>
    <property type="match status" value="1"/>
</dbReference>
<feature type="transmembrane region" description="Helical" evidence="9">
    <location>
        <begin position="33"/>
        <end position="52"/>
    </location>
</feature>
<evidence type="ECO:0000313" key="11">
    <source>
        <dbReference type="Proteomes" id="UP001060414"/>
    </source>
</evidence>
<keyword evidence="3 9" id="KW-0808">Transferase</keyword>
<feature type="transmembrane region" description="Helical" evidence="9">
    <location>
        <begin position="154"/>
        <end position="174"/>
    </location>
</feature>
<evidence type="ECO:0000313" key="10">
    <source>
        <dbReference type="EMBL" id="UWZ81305.1"/>
    </source>
</evidence>
<protein>
    <recommendedName>
        <fullName evidence="9">Protoheme IX farnesyltransferase</fullName>
        <ecNumber evidence="9">2.5.1.141</ecNumber>
    </recommendedName>
    <alternativeName>
        <fullName evidence="9">Heme B farnesyltransferase</fullName>
    </alternativeName>
    <alternativeName>
        <fullName evidence="9">Heme O synthase</fullName>
    </alternativeName>
</protein>
<evidence type="ECO:0000256" key="4">
    <source>
        <dbReference type="ARBA" id="ARBA00022692"/>
    </source>
</evidence>
<dbReference type="Gene3D" id="1.10.357.140">
    <property type="entry name" value="UbiA prenyltransferase"/>
    <property type="match status" value="1"/>
</dbReference>
<dbReference type="EMBL" id="CP092109">
    <property type="protein sequence ID" value="UWZ81305.1"/>
    <property type="molecule type" value="Genomic_DNA"/>
</dbReference>
<dbReference type="InterPro" id="IPR006369">
    <property type="entry name" value="Protohaem_IX_farnesylTrfase"/>
</dbReference>
<dbReference type="HAMAP" id="MF_00154">
    <property type="entry name" value="CyoE_CtaB"/>
    <property type="match status" value="1"/>
</dbReference>
<dbReference type="Proteomes" id="UP001060414">
    <property type="component" value="Chromosome"/>
</dbReference>
<keyword evidence="6 9" id="KW-0350">Heme biosynthesis</keyword>
<evidence type="ECO:0000256" key="5">
    <source>
        <dbReference type="ARBA" id="ARBA00022989"/>
    </source>
</evidence>
<feature type="transmembrane region" description="Helical" evidence="9">
    <location>
        <begin position="251"/>
        <end position="272"/>
    </location>
</feature>
<evidence type="ECO:0000256" key="8">
    <source>
        <dbReference type="ARBA" id="ARBA00047690"/>
    </source>
</evidence>
<proteinExistence type="inferred from homology"/>
<comment type="miscellaneous">
    <text evidence="9">Carbon 2 of the heme B porphyrin ring is defined according to the Fischer nomenclature.</text>
</comment>
<evidence type="ECO:0000256" key="9">
    <source>
        <dbReference type="HAMAP-Rule" id="MF_00154"/>
    </source>
</evidence>